<dbReference type="AlphaFoldDB" id="A0A4Y2KUF7"/>
<accession>A0A4Y2KUF7</accession>
<feature type="non-terminal residue" evidence="1">
    <location>
        <position position="1"/>
    </location>
</feature>
<evidence type="ECO:0000313" key="2">
    <source>
        <dbReference type="Proteomes" id="UP000499080"/>
    </source>
</evidence>
<keyword evidence="2" id="KW-1185">Reference proteome</keyword>
<dbReference type="Proteomes" id="UP000499080">
    <property type="component" value="Unassembled WGS sequence"/>
</dbReference>
<reference evidence="1 2" key="1">
    <citation type="journal article" date="2019" name="Sci. Rep.">
        <title>Orb-weaving spider Araneus ventricosus genome elucidates the spidroin gene catalogue.</title>
        <authorList>
            <person name="Kono N."/>
            <person name="Nakamura H."/>
            <person name="Ohtoshi R."/>
            <person name="Moran D.A.P."/>
            <person name="Shinohara A."/>
            <person name="Yoshida Y."/>
            <person name="Fujiwara M."/>
            <person name="Mori M."/>
            <person name="Tomita M."/>
            <person name="Arakawa K."/>
        </authorList>
    </citation>
    <scope>NUCLEOTIDE SEQUENCE [LARGE SCALE GENOMIC DNA]</scope>
</reference>
<name>A0A4Y2KUF7_ARAVE</name>
<organism evidence="1 2">
    <name type="scientific">Araneus ventricosus</name>
    <name type="common">Orbweaver spider</name>
    <name type="synonym">Epeira ventricosa</name>
    <dbReference type="NCBI Taxonomy" id="182803"/>
    <lineage>
        <taxon>Eukaryota</taxon>
        <taxon>Metazoa</taxon>
        <taxon>Ecdysozoa</taxon>
        <taxon>Arthropoda</taxon>
        <taxon>Chelicerata</taxon>
        <taxon>Arachnida</taxon>
        <taxon>Araneae</taxon>
        <taxon>Araneomorphae</taxon>
        <taxon>Entelegynae</taxon>
        <taxon>Araneoidea</taxon>
        <taxon>Araneidae</taxon>
        <taxon>Araneus</taxon>
    </lineage>
</organism>
<dbReference type="EMBL" id="BGPR01196153">
    <property type="protein sequence ID" value="GBN05143.1"/>
    <property type="molecule type" value="Genomic_DNA"/>
</dbReference>
<protein>
    <submittedName>
        <fullName evidence="1">Uncharacterized protein</fullName>
    </submittedName>
</protein>
<comment type="caution">
    <text evidence="1">The sequence shown here is derived from an EMBL/GenBank/DDBJ whole genome shotgun (WGS) entry which is preliminary data.</text>
</comment>
<gene>
    <name evidence="1" type="ORF">AVEN_159034_1</name>
</gene>
<evidence type="ECO:0000313" key="1">
    <source>
        <dbReference type="EMBL" id="GBN05143.1"/>
    </source>
</evidence>
<sequence length="47" mass="5068">RARTVAGDGHRDSGLGTRAIAAAITQMHRMATSQDGRFRYEFAGTDS</sequence>
<proteinExistence type="predicted"/>